<dbReference type="Pfam" id="PF00892">
    <property type="entry name" value="EamA"/>
    <property type="match status" value="2"/>
</dbReference>
<name>A0A1U7JKW3_9HYPH</name>
<feature type="transmembrane region" description="Helical" evidence="6">
    <location>
        <begin position="135"/>
        <end position="155"/>
    </location>
</feature>
<dbReference type="STRING" id="197461.A3843_03105"/>
<feature type="transmembrane region" description="Helical" evidence="6">
    <location>
        <begin position="20"/>
        <end position="40"/>
    </location>
</feature>
<feature type="transmembrane region" description="Helical" evidence="6">
    <location>
        <begin position="87"/>
        <end position="104"/>
    </location>
</feature>
<evidence type="ECO:0000256" key="5">
    <source>
        <dbReference type="ARBA" id="ARBA00023136"/>
    </source>
</evidence>
<reference evidence="8 9" key="1">
    <citation type="submission" date="2016-03" db="EMBL/GenBank/DDBJ databases">
        <title>Genome sequence of Nesiotobacter sp. nov., a moderately halophilic alphaproteobacterium isolated from the Yellow Sea, China.</title>
        <authorList>
            <person name="Zhang G."/>
            <person name="Zhang R."/>
        </authorList>
    </citation>
    <scope>NUCLEOTIDE SEQUENCE [LARGE SCALE GENOMIC DNA]</scope>
    <source>
        <strain evidence="8 9">WB1-6</strain>
    </source>
</reference>
<feature type="transmembrane region" description="Helical" evidence="6">
    <location>
        <begin position="287"/>
        <end position="305"/>
    </location>
</feature>
<keyword evidence="9" id="KW-1185">Reference proteome</keyword>
<evidence type="ECO:0000259" key="7">
    <source>
        <dbReference type="Pfam" id="PF00892"/>
    </source>
</evidence>
<evidence type="ECO:0000313" key="8">
    <source>
        <dbReference type="EMBL" id="OKL45334.1"/>
    </source>
</evidence>
<feature type="domain" description="EamA" evidence="7">
    <location>
        <begin position="167"/>
        <end position="304"/>
    </location>
</feature>
<comment type="subcellular location">
    <subcellularLocation>
        <location evidence="1">Membrane</location>
        <topology evidence="1">Multi-pass membrane protein</topology>
    </subcellularLocation>
</comment>
<dbReference type="OrthoDB" id="8478503at2"/>
<evidence type="ECO:0000256" key="6">
    <source>
        <dbReference type="SAM" id="Phobius"/>
    </source>
</evidence>
<dbReference type="GO" id="GO:0016020">
    <property type="term" value="C:membrane"/>
    <property type="evidence" value="ECO:0007669"/>
    <property type="project" value="UniProtKB-SubCell"/>
</dbReference>
<feature type="transmembrane region" description="Helical" evidence="6">
    <location>
        <begin position="198"/>
        <end position="221"/>
    </location>
</feature>
<comment type="caution">
    <text evidence="8">The sequence shown here is derived from an EMBL/GenBank/DDBJ whole genome shotgun (WGS) entry which is preliminary data.</text>
</comment>
<feature type="transmembrane region" description="Helical" evidence="6">
    <location>
        <begin position="262"/>
        <end position="281"/>
    </location>
</feature>
<keyword evidence="5 6" id="KW-0472">Membrane</keyword>
<dbReference type="SUPFAM" id="SSF103481">
    <property type="entry name" value="Multidrug resistance efflux transporter EmrE"/>
    <property type="match status" value="2"/>
</dbReference>
<dbReference type="InterPro" id="IPR000620">
    <property type="entry name" value="EamA_dom"/>
</dbReference>
<dbReference type="Proteomes" id="UP000185783">
    <property type="component" value="Unassembled WGS sequence"/>
</dbReference>
<dbReference type="EMBL" id="LVVZ01000005">
    <property type="protein sequence ID" value="OKL45334.1"/>
    <property type="molecule type" value="Genomic_DNA"/>
</dbReference>
<evidence type="ECO:0000256" key="2">
    <source>
        <dbReference type="ARBA" id="ARBA00009853"/>
    </source>
</evidence>
<gene>
    <name evidence="8" type="ORF">A3843_03105</name>
</gene>
<keyword evidence="3 6" id="KW-0812">Transmembrane</keyword>
<evidence type="ECO:0000256" key="4">
    <source>
        <dbReference type="ARBA" id="ARBA00022989"/>
    </source>
</evidence>
<evidence type="ECO:0000313" key="9">
    <source>
        <dbReference type="Proteomes" id="UP000185783"/>
    </source>
</evidence>
<proteinExistence type="inferred from homology"/>
<feature type="transmembrane region" description="Helical" evidence="6">
    <location>
        <begin position="233"/>
        <end position="250"/>
    </location>
</feature>
<feature type="transmembrane region" description="Helical" evidence="6">
    <location>
        <begin position="46"/>
        <end position="67"/>
    </location>
</feature>
<dbReference type="AlphaFoldDB" id="A0A1U7JKW3"/>
<accession>A0A1U7JKW3</accession>
<comment type="similarity">
    <text evidence="2">Belongs to the drug/metabolite transporter (DMT) superfamily. 10 TMS drug/metabolite exporter (DME) (TC 2.A.7.3) family.</text>
</comment>
<evidence type="ECO:0000256" key="3">
    <source>
        <dbReference type="ARBA" id="ARBA00022692"/>
    </source>
</evidence>
<sequence length="326" mass="35406">MPPNAQPTPQGADAQPLKGIAFKIAATFSFFLMVSCIKLVSDAVPITQVVFARNLFGMIPILLMMGYNGQLLTAPLTKRPGTHISRAVIGVSAMMCNFIALTLIPLPDATAIGFAIPLIVVVLAALVLKETVRIYRWSAVAVGFVGVIITVLPHIGQGSGDTFSQNLGVTMAFAAAFLSAFAMITVRKLCETERTSTIVFWFTMASTVMSFLTLPVGWIYPEIAWSQPNWLDMLYLIGVGVFGGIGQLLLTQSYRFADASTIAPFDYVNMVWAILFGYLIFSEVPTPEVLIGSAIVIAAGIFVIYRERQLGYDRTRPARAYTPSKS</sequence>
<feature type="domain" description="EamA" evidence="7">
    <location>
        <begin position="18"/>
        <end position="151"/>
    </location>
</feature>
<dbReference type="InterPro" id="IPR037185">
    <property type="entry name" value="EmrE-like"/>
</dbReference>
<dbReference type="PANTHER" id="PTHR22911">
    <property type="entry name" value="ACYL-MALONYL CONDENSING ENZYME-RELATED"/>
    <property type="match status" value="1"/>
</dbReference>
<organism evidence="8 9">
    <name type="scientific">Pseudovibrio exalbescens</name>
    <dbReference type="NCBI Taxonomy" id="197461"/>
    <lineage>
        <taxon>Bacteria</taxon>
        <taxon>Pseudomonadati</taxon>
        <taxon>Pseudomonadota</taxon>
        <taxon>Alphaproteobacteria</taxon>
        <taxon>Hyphomicrobiales</taxon>
        <taxon>Stappiaceae</taxon>
        <taxon>Pseudovibrio</taxon>
    </lineage>
</organism>
<feature type="transmembrane region" description="Helical" evidence="6">
    <location>
        <begin position="167"/>
        <end position="186"/>
    </location>
</feature>
<feature type="transmembrane region" description="Helical" evidence="6">
    <location>
        <begin position="110"/>
        <end position="128"/>
    </location>
</feature>
<evidence type="ECO:0000256" key="1">
    <source>
        <dbReference type="ARBA" id="ARBA00004141"/>
    </source>
</evidence>
<dbReference type="PANTHER" id="PTHR22911:SF6">
    <property type="entry name" value="SOLUTE CARRIER FAMILY 35 MEMBER G1"/>
    <property type="match status" value="1"/>
</dbReference>
<protein>
    <submittedName>
        <fullName evidence="8">Permease</fullName>
    </submittedName>
</protein>
<keyword evidence="4 6" id="KW-1133">Transmembrane helix</keyword>